<evidence type="ECO:0000256" key="2">
    <source>
        <dbReference type="ARBA" id="ARBA00022989"/>
    </source>
</evidence>
<dbReference type="Gene3D" id="1.20.1560.10">
    <property type="entry name" value="ABC transporter type 1, transmembrane domain"/>
    <property type="match status" value="1"/>
</dbReference>
<evidence type="ECO:0000256" key="3">
    <source>
        <dbReference type="ARBA" id="ARBA00023136"/>
    </source>
</evidence>
<evidence type="ECO:0000256" key="1">
    <source>
        <dbReference type="ARBA" id="ARBA00022692"/>
    </source>
</evidence>
<sequence length="142" mass="15598">MATAYDEDHSISPSQNDDTDDRRSTIPAASADEKPFPFFGLLCYADKVDWLLMALGTVGSAIHGMAFPIGYLLLGKALDAFGTNINNQEAMVHALYKVNMHAHITLLNLGCGSVCVVHGGSYFSCWNVVQRGTNMERQEWKI</sequence>
<dbReference type="InterPro" id="IPR036640">
    <property type="entry name" value="ABC1_TM_sf"/>
</dbReference>
<dbReference type="Proteomes" id="UP000324705">
    <property type="component" value="Chromosome 7A"/>
</dbReference>
<reference evidence="6 7" key="1">
    <citation type="submission" date="2017-09" db="EMBL/GenBank/DDBJ databases">
        <authorList>
            <consortium name="International Durum Wheat Genome Sequencing Consortium (IDWGSC)"/>
            <person name="Milanesi L."/>
        </authorList>
    </citation>
    <scope>NUCLEOTIDE SEQUENCE [LARGE SCALE GENOMIC DNA]</scope>
    <source>
        <strain evidence="7">cv. Svevo</strain>
    </source>
</reference>
<feature type="compositionally biased region" description="Basic and acidic residues" evidence="4">
    <location>
        <begin position="1"/>
        <end position="10"/>
    </location>
</feature>
<evidence type="ECO:0000256" key="5">
    <source>
        <dbReference type="SAM" id="Phobius"/>
    </source>
</evidence>
<name>A0A9R0ZE36_TRITD</name>
<dbReference type="GO" id="GO:0016020">
    <property type="term" value="C:membrane"/>
    <property type="evidence" value="ECO:0007669"/>
    <property type="project" value="InterPro"/>
</dbReference>
<dbReference type="GO" id="GO:0005524">
    <property type="term" value="F:ATP binding"/>
    <property type="evidence" value="ECO:0007669"/>
    <property type="project" value="InterPro"/>
</dbReference>
<feature type="region of interest" description="Disordered" evidence="4">
    <location>
        <begin position="1"/>
        <end position="25"/>
    </location>
</feature>
<dbReference type="AlphaFoldDB" id="A0A9R0ZE36"/>
<dbReference type="Gramene" id="TRITD7Av1G155980.2">
    <property type="protein sequence ID" value="TRITD7Av1G155980.2"/>
    <property type="gene ID" value="TRITD7Av1G155980"/>
</dbReference>
<dbReference type="EMBL" id="LT934123">
    <property type="protein sequence ID" value="VAI75940.1"/>
    <property type="molecule type" value="Genomic_DNA"/>
</dbReference>
<evidence type="ECO:0000256" key="4">
    <source>
        <dbReference type="SAM" id="MobiDB-lite"/>
    </source>
</evidence>
<dbReference type="SUPFAM" id="SSF90123">
    <property type="entry name" value="ABC transporter transmembrane region"/>
    <property type="match status" value="1"/>
</dbReference>
<feature type="transmembrane region" description="Helical" evidence="5">
    <location>
        <begin position="50"/>
        <end position="74"/>
    </location>
</feature>
<organism evidence="6 7">
    <name type="scientific">Triticum turgidum subsp. durum</name>
    <name type="common">Durum wheat</name>
    <name type="synonym">Triticum durum</name>
    <dbReference type="NCBI Taxonomy" id="4567"/>
    <lineage>
        <taxon>Eukaryota</taxon>
        <taxon>Viridiplantae</taxon>
        <taxon>Streptophyta</taxon>
        <taxon>Embryophyta</taxon>
        <taxon>Tracheophyta</taxon>
        <taxon>Spermatophyta</taxon>
        <taxon>Magnoliopsida</taxon>
        <taxon>Liliopsida</taxon>
        <taxon>Poales</taxon>
        <taxon>Poaceae</taxon>
        <taxon>BOP clade</taxon>
        <taxon>Pooideae</taxon>
        <taxon>Triticodae</taxon>
        <taxon>Triticeae</taxon>
        <taxon>Triticinae</taxon>
        <taxon>Triticum</taxon>
    </lineage>
</organism>
<accession>A0A9R0ZE36</accession>
<evidence type="ECO:0000313" key="6">
    <source>
        <dbReference type="EMBL" id="VAI75940.1"/>
    </source>
</evidence>
<keyword evidence="7" id="KW-1185">Reference proteome</keyword>
<proteinExistence type="predicted"/>
<keyword evidence="1 5" id="KW-0812">Transmembrane</keyword>
<evidence type="ECO:0000313" key="7">
    <source>
        <dbReference type="Proteomes" id="UP000324705"/>
    </source>
</evidence>
<gene>
    <name evidence="6" type="ORF">TRITD_7Av1G155980</name>
</gene>
<keyword evidence="2 5" id="KW-1133">Transmembrane helix</keyword>
<protein>
    <submittedName>
        <fullName evidence="6">Uncharacterized protein</fullName>
    </submittedName>
</protein>
<keyword evidence="3 5" id="KW-0472">Membrane</keyword>